<reference evidence="2 3" key="1">
    <citation type="journal article" date="2024" name="Science">
        <title>Giant polyketide synthase enzymes in the biosynthesis of giant marine polyether toxins.</title>
        <authorList>
            <person name="Fallon T.R."/>
            <person name="Shende V.V."/>
            <person name="Wierzbicki I.H."/>
            <person name="Pendleton A.L."/>
            <person name="Watervoot N.F."/>
            <person name="Auber R.P."/>
            <person name="Gonzalez D.J."/>
            <person name="Wisecaver J.H."/>
            <person name="Moore B.S."/>
        </authorList>
    </citation>
    <scope>NUCLEOTIDE SEQUENCE [LARGE SCALE GENOMIC DNA]</scope>
    <source>
        <strain evidence="2 3">12B1</strain>
    </source>
</reference>
<organism evidence="2 3">
    <name type="scientific">Prymnesium parvum</name>
    <name type="common">Toxic golden alga</name>
    <dbReference type="NCBI Taxonomy" id="97485"/>
    <lineage>
        <taxon>Eukaryota</taxon>
        <taxon>Haptista</taxon>
        <taxon>Haptophyta</taxon>
        <taxon>Prymnesiophyceae</taxon>
        <taxon>Prymnesiales</taxon>
        <taxon>Prymnesiaceae</taxon>
        <taxon>Prymnesium</taxon>
    </lineage>
</organism>
<proteinExistence type="predicted"/>
<name>A0AB34JT70_PRYPA</name>
<gene>
    <name evidence="2" type="ORF">AB1Y20_019105</name>
</gene>
<keyword evidence="3" id="KW-1185">Reference proteome</keyword>
<feature type="region of interest" description="Disordered" evidence="1">
    <location>
        <begin position="83"/>
        <end position="156"/>
    </location>
</feature>
<comment type="caution">
    <text evidence="2">The sequence shown here is derived from an EMBL/GenBank/DDBJ whole genome shotgun (WGS) entry which is preliminary data.</text>
</comment>
<dbReference type="EMBL" id="JBGBPQ010000005">
    <property type="protein sequence ID" value="KAL1524197.1"/>
    <property type="molecule type" value="Genomic_DNA"/>
</dbReference>
<evidence type="ECO:0000313" key="2">
    <source>
        <dbReference type="EMBL" id="KAL1524197.1"/>
    </source>
</evidence>
<accession>A0AB34JT70</accession>
<evidence type="ECO:0000256" key="1">
    <source>
        <dbReference type="SAM" id="MobiDB-lite"/>
    </source>
</evidence>
<protein>
    <recommendedName>
        <fullName evidence="4">Centrosomal protein of 19 kDa</fullName>
    </recommendedName>
</protein>
<evidence type="ECO:0008006" key="4">
    <source>
        <dbReference type="Google" id="ProtNLM"/>
    </source>
</evidence>
<dbReference type="Proteomes" id="UP001515480">
    <property type="component" value="Unassembled WGS sequence"/>
</dbReference>
<sequence>MESHSSFSIDELAAELQLDEAFTPAAPKPRARARIPTAELEKLESELRAHLLAAPTPPAKEPQENSLLHSDLDLLEAQLADDVVRRSEDSPAGPLAGRSETSLQIDRMSKRPDVADAPAATGSERWALDNGAGTTPPSQPKAGTDHFKRSPVKFGL</sequence>
<evidence type="ECO:0000313" key="3">
    <source>
        <dbReference type="Proteomes" id="UP001515480"/>
    </source>
</evidence>
<dbReference type="AlphaFoldDB" id="A0AB34JT70"/>